<dbReference type="GeneID" id="127748856"/>
<reference evidence="10" key="1">
    <citation type="submission" date="2025-08" db="UniProtKB">
        <authorList>
            <consortium name="RefSeq"/>
        </authorList>
    </citation>
    <scope>IDENTIFICATION</scope>
    <source>
        <tissue evidence="10">Whole organism</tissue>
    </source>
</reference>
<keyword evidence="3" id="KW-0963">Cytoplasm</keyword>
<dbReference type="GO" id="GO:0003341">
    <property type="term" value="P:cilium movement"/>
    <property type="evidence" value="ECO:0007669"/>
    <property type="project" value="UniProtKB-ARBA"/>
</dbReference>
<keyword evidence="5" id="KW-0677">Repeat</keyword>
<dbReference type="Proteomes" id="UP000504606">
    <property type="component" value="Unplaced"/>
</dbReference>
<dbReference type="AlphaFoldDB" id="A0A9C6U2F2"/>
<evidence type="ECO:0000256" key="1">
    <source>
        <dbReference type="ARBA" id="ARBA00004138"/>
    </source>
</evidence>
<dbReference type="KEGG" id="foc:127748856"/>
<dbReference type="OrthoDB" id="1935234at2759"/>
<organism evidence="9 10">
    <name type="scientific">Frankliniella occidentalis</name>
    <name type="common">Western flower thrips</name>
    <name type="synonym">Euthrips occidentalis</name>
    <dbReference type="NCBI Taxonomy" id="133901"/>
    <lineage>
        <taxon>Eukaryota</taxon>
        <taxon>Metazoa</taxon>
        <taxon>Ecdysozoa</taxon>
        <taxon>Arthropoda</taxon>
        <taxon>Hexapoda</taxon>
        <taxon>Insecta</taxon>
        <taxon>Pterygota</taxon>
        <taxon>Neoptera</taxon>
        <taxon>Paraneoptera</taxon>
        <taxon>Thysanoptera</taxon>
        <taxon>Terebrantia</taxon>
        <taxon>Thripoidea</taxon>
        <taxon>Thripidae</taxon>
        <taxon>Frankliniella</taxon>
    </lineage>
</organism>
<evidence type="ECO:0000256" key="6">
    <source>
        <dbReference type="ARBA" id="ARBA00023054"/>
    </source>
</evidence>
<gene>
    <name evidence="10" type="primary">LOC127748856</name>
</gene>
<comment type="subcellular location">
    <subcellularLocation>
        <location evidence="1">Cell projection</location>
        <location evidence="1">Cilium</location>
    </subcellularLocation>
    <subcellularLocation>
        <location evidence="2">Cytoplasm</location>
        <location evidence="2">Cytoskeleton</location>
    </subcellularLocation>
</comment>
<dbReference type="SUPFAM" id="SSF101908">
    <property type="entry name" value="Putative isomerase YbhE"/>
    <property type="match status" value="1"/>
</dbReference>
<keyword evidence="8" id="KW-0966">Cell projection</keyword>
<proteinExistence type="predicted"/>
<dbReference type="RefSeq" id="XP_052120103.1">
    <property type="nucleotide sequence ID" value="XM_052264143.1"/>
</dbReference>
<name>A0A9C6U2F2_FRAOC</name>
<dbReference type="PANTHER" id="PTHR14885:SF3">
    <property type="entry name" value="CILIA- AND FLAGELLA-ASSOCIATED PROTEIN 44"/>
    <property type="match status" value="1"/>
</dbReference>
<evidence type="ECO:0000256" key="8">
    <source>
        <dbReference type="ARBA" id="ARBA00023273"/>
    </source>
</evidence>
<keyword evidence="7" id="KW-0206">Cytoskeleton</keyword>
<evidence type="ECO:0000313" key="9">
    <source>
        <dbReference type="Proteomes" id="UP000504606"/>
    </source>
</evidence>
<sequence length="181" mass="19578">MAVAGFDAGYVYKYRFGHEDPVECVAVPGNDDLEVSTFLYYTNNKYLFLGMGDGAVRCVRVKDDPGDLSDYWSLGMHKGPVVGLALSADSRTLYSAGQDGNLFMYAVHPEGGDPPASLASPAAISAPAAAEELYGADVPTLEDQCAKAEQDRKMKVAAENLQRAEQALWGLADTYNNIVRW</sequence>
<evidence type="ECO:0000256" key="4">
    <source>
        <dbReference type="ARBA" id="ARBA00022574"/>
    </source>
</evidence>
<evidence type="ECO:0000256" key="3">
    <source>
        <dbReference type="ARBA" id="ARBA00022490"/>
    </source>
</evidence>
<dbReference type="Gene3D" id="2.130.10.10">
    <property type="entry name" value="YVTN repeat-like/Quinoprotein amine dehydrogenase"/>
    <property type="match status" value="1"/>
</dbReference>
<dbReference type="GO" id="GO:0005929">
    <property type="term" value="C:cilium"/>
    <property type="evidence" value="ECO:0007669"/>
    <property type="project" value="UniProtKB-SubCell"/>
</dbReference>
<evidence type="ECO:0000256" key="2">
    <source>
        <dbReference type="ARBA" id="ARBA00004245"/>
    </source>
</evidence>
<keyword evidence="4" id="KW-0853">WD repeat</keyword>
<keyword evidence="9" id="KW-1185">Reference proteome</keyword>
<evidence type="ECO:0000256" key="5">
    <source>
        <dbReference type="ARBA" id="ARBA00022737"/>
    </source>
</evidence>
<dbReference type="InterPro" id="IPR015943">
    <property type="entry name" value="WD40/YVTN_repeat-like_dom_sf"/>
</dbReference>
<dbReference type="GO" id="GO:0005856">
    <property type="term" value="C:cytoskeleton"/>
    <property type="evidence" value="ECO:0007669"/>
    <property type="project" value="UniProtKB-SubCell"/>
</dbReference>
<keyword evidence="6" id="KW-0175">Coiled coil</keyword>
<evidence type="ECO:0000313" key="10">
    <source>
        <dbReference type="RefSeq" id="XP_052120103.1"/>
    </source>
</evidence>
<protein>
    <submittedName>
        <fullName evidence="10">Cilia- and flagella-associated protein 44-like</fullName>
    </submittedName>
</protein>
<evidence type="ECO:0000256" key="7">
    <source>
        <dbReference type="ARBA" id="ARBA00023212"/>
    </source>
</evidence>
<dbReference type="PANTHER" id="PTHR14885">
    <property type="entry name" value="CILIA- AND FLAGELLA-ASSOCIATED PROTEIN 43-RELATED"/>
    <property type="match status" value="1"/>
</dbReference>
<accession>A0A9C6U2F2</accession>